<dbReference type="EMBL" id="CM056817">
    <property type="protein sequence ID" value="KAJ8619489.1"/>
    <property type="molecule type" value="Genomic_DNA"/>
</dbReference>
<keyword evidence="2" id="KW-1185">Reference proteome</keyword>
<protein>
    <submittedName>
        <fullName evidence="1">Uncharacterized protein</fullName>
    </submittedName>
</protein>
<evidence type="ECO:0000313" key="2">
    <source>
        <dbReference type="Proteomes" id="UP001234297"/>
    </source>
</evidence>
<evidence type="ECO:0000313" key="1">
    <source>
        <dbReference type="EMBL" id="KAJ8619489.1"/>
    </source>
</evidence>
<sequence>MLWSSSVTNLMNNGNFGEHQAGESRMLFLSMQEMILGYGRTSEQFSATRSFAAPVQAKPKVEAKHTGGPRLNKAITSEFVRLVTDEGHSVVSRHVALDRAMRLKLDLVEVDQNAKPPVCKIMDFHKEIYKQQLKEKDRLKGKSALTLRKGDCKEVRFTGKTEQKDLQMKADMVKRQMDRGYRVKCMAMGTEEEDLGGLLSRLFALIEDVAFVESGPRVEKRQAYVVVRHSKFGSTKKSPAKKVAKIVAKIVEAPSSEVKAAATSPPLFTSTDPAQIPLQVEEEWEHSESGSEMEEADALDSSETPITTPIEEPEEASGEKMEWSAVDASDDFEKVFGFDGDSSRTTSWSTVNRSLGSVDAFSLKEDIADIAELLPKKLPITSVVRGPDLSSADQRGQINKSGIVKNDLQEPKIHSPNPRWQPQPAVNAAPSTTQNPKSADNSSLRNLKTPSLDDSRIHSPNPRWQPQPAVNAAPSTTQNPKSADNSSLRNLKPPSLDESKKQPQVDTKQGPSVSSYGIFSAPKTATPSFQKNSTEGNNSKERNTVDPVKSPGSDSISSNANPPKPAAESPRQDADKTKQRGWGIFSGETSGPNQHRNPVSQMKEQR</sequence>
<gene>
    <name evidence="1" type="ORF">MRB53_028018</name>
</gene>
<reference evidence="1 2" key="1">
    <citation type="journal article" date="2022" name="Hortic Res">
        <title>A haplotype resolved chromosomal level avocado genome allows analysis of novel avocado genes.</title>
        <authorList>
            <person name="Nath O."/>
            <person name="Fletcher S.J."/>
            <person name="Hayward A."/>
            <person name="Shaw L.M."/>
            <person name="Masouleh A.K."/>
            <person name="Furtado A."/>
            <person name="Henry R.J."/>
            <person name="Mitter N."/>
        </authorList>
    </citation>
    <scope>NUCLEOTIDE SEQUENCE [LARGE SCALE GENOMIC DNA]</scope>
    <source>
        <strain evidence="2">cv. Hass</strain>
    </source>
</reference>
<dbReference type="Proteomes" id="UP001234297">
    <property type="component" value="Chromosome 9"/>
</dbReference>
<organism evidence="1 2">
    <name type="scientific">Persea americana</name>
    <name type="common">Avocado</name>
    <dbReference type="NCBI Taxonomy" id="3435"/>
    <lineage>
        <taxon>Eukaryota</taxon>
        <taxon>Viridiplantae</taxon>
        <taxon>Streptophyta</taxon>
        <taxon>Embryophyta</taxon>
        <taxon>Tracheophyta</taxon>
        <taxon>Spermatophyta</taxon>
        <taxon>Magnoliopsida</taxon>
        <taxon>Magnoliidae</taxon>
        <taxon>Laurales</taxon>
        <taxon>Lauraceae</taxon>
        <taxon>Persea</taxon>
    </lineage>
</organism>
<accession>A0ACC2KEF1</accession>
<name>A0ACC2KEF1_PERAE</name>
<proteinExistence type="predicted"/>
<comment type="caution">
    <text evidence="1">The sequence shown here is derived from an EMBL/GenBank/DDBJ whole genome shotgun (WGS) entry which is preliminary data.</text>
</comment>